<dbReference type="EMBL" id="NOWT01000021">
    <property type="protein sequence ID" value="OYD82536.1"/>
    <property type="molecule type" value="Genomic_DNA"/>
</dbReference>
<sequence length="67" mass="7751">MAGRRTRSRSMVRALKAPDLYPPRRQTEDLRRALNAVGEFARSPEAFDLDEFLARQEATNPAFWETL</sequence>
<name>A0A235H9V2_AZOBR</name>
<dbReference type="AlphaFoldDB" id="A0A235H9V2"/>
<evidence type="ECO:0000313" key="2">
    <source>
        <dbReference type="Proteomes" id="UP000215367"/>
    </source>
</evidence>
<protein>
    <submittedName>
        <fullName evidence="1">Uncharacterized protein</fullName>
    </submittedName>
</protein>
<organism evidence="1 2">
    <name type="scientific">Azospirillum brasilense</name>
    <dbReference type="NCBI Taxonomy" id="192"/>
    <lineage>
        <taxon>Bacteria</taxon>
        <taxon>Pseudomonadati</taxon>
        <taxon>Pseudomonadota</taxon>
        <taxon>Alphaproteobacteria</taxon>
        <taxon>Rhodospirillales</taxon>
        <taxon>Azospirillaceae</taxon>
        <taxon>Azospirillum</taxon>
    </lineage>
</organism>
<evidence type="ECO:0000313" key="1">
    <source>
        <dbReference type="EMBL" id="OYD82536.1"/>
    </source>
</evidence>
<comment type="caution">
    <text evidence="1">The sequence shown here is derived from an EMBL/GenBank/DDBJ whole genome shotgun (WGS) entry which is preliminary data.</text>
</comment>
<dbReference type="RefSeq" id="WP_094305294.1">
    <property type="nucleotide sequence ID" value="NZ_NOWT01000021.1"/>
</dbReference>
<reference evidence="1 2" key="1">
    <citation type="submission" date="2017-07" db="EMBL/GenBank/DDBJ databases">
        <title>Whole genome sequence of Azospirillum brasilense 2A1, a potential biofertilizer strain.</title>
        <authorList>
            <person name="Fontana C.A."/>
            <person name="Toffoli L.M."/>
            <person name="Salazar S.M."/>
            <person name="Puglisi E."/>
            <person name="Pedraza R."/>
            <person name="Bassi D."/>
            <person name="Cocconcelli P.S."/>
        </authorList>
    </citation>
    <scope>NUCLEOTIDE SEQUENCE [LARGE SCALE GENOMIC DNA]</scope>
    <source>
        <strain evidence="1 2">2A1</strain>
        <plasmid evidence="1">unnamed</plasmid>
    </source>
</reference>
<accession>A0A235H9V2</accession>
<gene>
    <name evidence="1" type="ORF">CHT98_20275</name>
</gene>
<geneLocation type="plasmid" evidence="1">
    <name>unnamed</name>
</geneLocation>
<proteinExistence type="predicted"/>
<keyword evidence="1" id="KW-0614">Plasmid</keyword>
<dbReference type="Proteomes" id="UP000215367">
    <property type="component" value="Unassembled WGS sequence"/>
</dbReference>